<gene>
    <name evidence="4 5" type="primary">LOC104955068</name>
</gene>
<reference evidence="4 5" key="1">
    <citation type="submission" date="2025-04" db="UniProtKB">
        <authorList>
            <consortium name="RefSeq"/>
        </authorList>
    </citation>
    <scope>IDENTIFICATION</scope>
    <source>
        <tissue evidence="4 5">Muscle</tissue>
    </source>
</reference>
<dbReference type="RefSeq" id="XP_010780595.1">
    <property type="nucleotide sequence ID" value="XM_010782293.1"/>
</dbReference>
<comment type="similarity">
    <text evidence="1">Belongs to the CARF family.</text>
</comment>
<dbReference type="Proteomes" id="UP000504611">
    <property type="component" value="Unplaced"/>
</dbReference>
<dbReference type="Pfam" id="PF11952">
    <property type="entry name" value="XTBD"/>
    <property type="match status" value="1"/>
</dbReference>
<organism evidence="3 5">
    <name type="scientific">Notothenia coriiceps</name>
    <name type="common">black rockcod</name>
    <dbReference type="NCBI Taxonomy" id="8208"/>
    <lineage>
        <taxon>Eukaryota</taxon>
        <taxon>Metazoa</taxon>
        <taxon>Chordata</taxon>
        <taxon>Craniata</taxon>
        <taxon>Vertebrata</taxon>
        <taxon>Euteleostomi</taxon>
        <taxon>Actinopterygii</taxon>
        <taxon>Neopterygii</taxon>
        <taxon>Teleostei</taxon>
        <taxon>Neoteleostei</taxon>
        <taxon>Acanthomorphata</taxon>
        <taxon>Eupercaria</taxon>
        <taxon>Perciformes</taxon>
        <taxon>Notothenioidei</taxon>
        <taxon>Nototheniidae</taxon>
        <taxon>Notothenia</taxon>
    </lineage>
</organism>
<protein>
    <submittedName>
        <fullName evidence="4 5">CDKN2AIP N-terminal-like protein</fullName>
    </submittedName>
</protein>
<sequence>MAGEKSEEDTVSEYLGQNPELAQWVDTFRSYSESNKQWVARREFILRNMEAFPTLEHGVPSSSLDRLLSLSMVWANNVFLGCCYPQAVMDKIKEMGDGIVVQDAPVHKTTKDGIQGRGKRSATTGNAINTCNKANYCIYLAVTVNDEAEILLFNQE</sequence>
<evidence type="ECO:0000313" key="5">
    <source>
        <dbReference type="RefSeq" id="XP_010780597.1"/>
    </source>
</evidence>
<feature type="domain" description="XRN2-binding (XTBD)" evidence="2">
    <location>
        <begin position="25"/>
        <end position="126"/>
    </location>
</feature>
<dbReference type="OrthoDB" id="2359216at2759"/>
<keyword evidence="3" id="KW-1185">Reference proteome</keyword>
<name>A0A6I9NX82_9TELE</name>
<dbReference type="PANTHER" id="PTHR48430">
    <property type="entry name" value="PARTNER OF XRN-2 PROTEIN 1"/>
    <property type="match status" value="1"/>
</dbReference>
<evidence type="ECO:0000259" key="2">
    <source>
        <dbReference type="PROSITE" id="PS51827"/>
    </source>
</evidence>
<dbReference type="PROSITE" id="PS51827">
    <property type="entry name" value="XTBD"/>
    <property type="match status" value="1"/>
</dbReference>
<dbReference type="PANTHER" id="PTHR48430:SF1">
    <property type="entry name" value="PARTNER OF XRN-2 PROTEIN 1"/>
    <property type="match status" value="1"/>
</dbReference>
<proteinExistence type="inferred from homology"/>
<dbReference type="GeneID" id="104955068"/>
<dbReference type="KEGG" id="ncc:104955068"/>
<dbReference type="InterPro" id="IPR021859">
    <property type="entry name" value="XTBD"/>
</dbReference>
<dbReference type="RefSeq" id="XP_010780597.1">
    <property type="nucleotide sequence ID" value="XM_010782295.1"/>
</dbReference>
<accession>A0A6I9NX82</accession>
<evidence type="ECO:0000256" key="1">
    <source>
        <dbReference type="ARBA" id="ARBA00010053"/>
    </source>
</evidence>
<evidence type="ECO:0000313" key="4">
    <source>
        <dbReference type="RefSeq" id="XP_010780595.1"/>
    </source>
</evidence>
<evidence type="ECO:0000313" key="3">
    <source>
        <dbReference type="Proteomes" id="UP000504611"/>
    </source>
</evidence>
<dbReference type="AlphaFoldDB" id="A0A6I9NX82"/>